<organism evidence="2 3">
    <name type="scientific">Sphingomonas qomolangmaensis</name>
    <dbReference type="NCBI Taxonomy" id="2918765"/>
    <lineage>
        <taxon>Bacteria</taxon>
        <taxon>Pseudomonadati</taxon>
        <taxon>Pseudomonadota</taxon>
        <taxon>Alphaproteobacteria</taxon>
        <taxon>Sphingomonadales</taxon>
        <taxon>Sphingomonadaceae</taxon>
        <taxon>Sphingomonas</taxon>
    </lineage>
</organism>
<sequence length="97" mass="10786">MSDETFEALLQRRGVLIERIVSHGHVTPHDHPYQQPHDEWVMLLSGAARLLVEGEPERSLAPGDHMLIPGGARHWVTFTAPDEPTRWLAVHLLGAAG</sequence>
<evidence type="ECO:0000259" key="1">
    <source>
        <dbReference type="Pfam" id="PF07883"/>
    </source>
</evidence>
<dbReference type="Proteomes" id="UP001058533">
    <property type="component" value="Chromosome"/>
</dbReference>
<dbReference type="EMBL" id="CP101740">
    <property type="protein sequence ID" value="UUL83666.1"/>
    <property type="molecule type" value="Genomic_DNA"/>
</dbReference>
<reference evidence="2" key="1">
    <citation type="submission" date="2022-07" db="EMBL/GenBank/DDBJ databases">
        <title>Sphingomonas sp. nov., a novel bacterium isolated from the north slope of the Mount Everest.</title>
        <authorList>
            <person name="Cui X."/>
            <person name="Liu Y."/>
        </authorList>
    </citation>
    <scope>NUCLEOTIDE SEQUENCE</scope>
    <source>
        <strain evidence="2">S5-59</strain>
    </source>
</reference>
<dbReference type="InterPro" id="IPR013096">
    <property type="entry name" value="Cupin_2"/>
</dbReference>
<dbReference type="InterPro" id="IPR014710">
    <property type="entry name" value="RmlC-like_jellyroll"/>
</dbReference>
<dbReference type="InterPro" id="IPR011051">
    <property type="entry name" value="RmlC_Cupin_sf"/>
</dbReference>
<dbReference type="CDD" id="cd06981">
    <property type="entry name" value="cupin_reut_a1446"/>
    <property type="match status" value="1"/>
</dbReference>
<keyword evidence="3" id="KW-1185">Reference proteome</keyword>
<gene>
    <name evidence="2" type="ORF">NMP03_05480</name>
</gene>
<dbReference type="Gene3D" id="2.60.120.10">
    <property type="entry name" value="Jelly Rolls"/>
    <property type="match status" value="1"/>
</dbReference>
<dbReference type="SUPFAM" id="SSF51182">
    <property type="entry name" value="RmlC-like cupins"/>
    <property type="match status" value="1"/>
</dbReference>
<name>A0ABY5LCP3_9SPHN</name>
<accession>A0ABY5LCP3</accession>
<evidence type="ECO:0000313" key="3">
    <source>
        <dbReference type="Proteomes" id="UP001058533"/>
    </source>
</evidence>
<dbReference type="RefSeq" id="WP_256507502.1">
    <property type="nucleotide sequence ID" value="NZ_CP101740.1"/>
</dbReference>
<proteinExistence type="predicted"/>
<feature type="domain" description="Cupin type-2" evidence="1">
    <location>
        <begin position="23"/>
        <end position="90"/>
    </location>
</feature>
<dbReference type="Pfam" id="PF07883">
    <property type="entry name" value="Cupin_2"/>
    <property type="match status" value="1"/>
</dbReference>
<evidence type="ECO:0000313" key="2">
    <source>
        <dbReference type="EMBL" id="UUL83666.1"/>
    </source>
</evidence>
<protein>
    <submittedName>
        <fullName evidence="2">Cupin domain-containing protein</fullName>
    </submittedName>
</protein>